<organism evidence="2 3">
    <name type="scientific">Egibacter rhizosphaerae</name>
    <dbReference type="NCBI Taxonomy" id="1670831"/>
    <lineage>
        <taxon>Bacteria</taxon>
        <taxon>Bacillati</taxon>
        <taxon>Actinomycetota</taxon>
        <taxon>Nitriliruptoria</taxon>
        <taxon>Egibacterales</taxon>
        <taxon>Egibacteraceae</taxon>
        <taxon>Egibacter</taxon>
    </lineage>
</organism>
<dbReference type="SUPFAM" id="SSF141371">
    <property type="entry name" value="PilZ domain-like"/>
    <property type="match status" value="1"/>
</dbReference>
<dbReference type="Gene3D" id="2.40.10.220">
    <property type="entry name" value="predicted glycosyltransferase like domains"/>
    <property type="match status" value="1"/>
</dbReference>
<keyword evidence="3" id="KW-1185">Reference proteome</keyword>
<dbReference type="OrthoDB" id="3284647at2"/>
<dbReference type="AlphaFoldDB" id="A0A411YEM7"/>
<dbReference type="GO" id="GO:0035438">
    <property type="term" value="F:cyclic-di-GMP binding"/>
    <property type="evidence" value="ECO:0007669"/>
    <property type="project" value="InterPro"/>
</dbReference>
<proteinExistence type="predicted"/>
<dbReference type="InterPro" id="IPR009875">
    <property type="entry name" value="PilZ_domain"/>
</dbReference>
<sequence length="232" mass="24963">MPEEPGGTTMTANQIYPEINERVELARDEWDGPARSRVEDTARLADGTMALVVSAPRRAGSGAARAGPGDVVEITWANERGLCCADAELIAAEEEPVPTWALALPRGPEIVQRRDAVRVPVTVWARLLPADRAEGDPLPAQLADLSETGARIRRPDGATLVCGDHVTLVVSTEEGEIELSAEVVREDRETGDAPLRGYGLAFRGIPRPAEDRLRRHLISLQLAQRGATPAST</sequence>
<dbReference type="Pfam" id="PF07238">
    <property type="entry name" value="PilZ"/>
    <property type="match status" value="1"/>
</dbReference>
<dbReference type="Proteomes" id="UP000291469">
    <property type="component" value="Chromosome"/>
</dbReference>
<name>A0A411YEM7_9ACTN</name>
<accession>A0A411YEM7</accession>
<dbReference type="EMBL" id="CP036402">
    <property type="protein sequence ID" value="QBI19714.1"/>
    <property type="molecule type" value="Genomic_DNA"/>
</dbReference>
<gene>
    <name evidence="2" type="ORF">ER308_09245</name>
</gene>
<evidence type="ECO:0000313" key="3">
    <source>
        <dbReference type="Proteomes" id="UP000291469"/>
    </source>
</evidence>
<reference evidence="2 3" key="1">
    <citation type="submission" date="2019-01" db="EMBL/GenBank/DDBJ databases">
        <title>Egibacter rhizosphaerae EGI 80759T.</title>
        <authorList>
            <person name="Chen D.-D."/>
            <person name="Tian Y."/>
            <person name="Jiao J.-Y."/>
            <person name="Zhang X.-T."/>
            <person name="Zhang Y.-G."/>
            <person name="Zhang Y."/>
            <person name="Xiao M."/>
            <person name="Shu W.-S."/>
            <person name="Li W.-J."/>
        </authorList>
    </citation>
    <scope>NUCLEOTIDE SEQUENCE [LARGE SCALE GENOMIC DNA]</scope>
    <source>
        <strain evidence="2 3">EGI 80759</strain>
    </source>
</reference>
<evidence type="ECO:0000313" key="2">
    <source>
        <dbReference type="EMBL" id="QBI19714.1"/>
    </source>
</evidence>
<protein>
    <submittedName>
        <fullName evidence="2">PilZ domain-containing protein</fullName>
    </submittedName>
</protein>
<feature type="domain" description="PilZ" evidence="1">
    <location>
        <begin position="112"/>
        <end position="217"/>
    </location>
</feature>
<dbReference type="KEGG" id="erz:ER308_09245"/>
<evidence type="ECO:0000259" key="1">
    <source>
        <dbReference type="Pfam" id="PF07238"/>
    </source>
</evidence>